<dbReference type="PANTHER" id="PTHR28259:SF1">
    <property type="entry name" value="FLUORIDE EXPORT PROTEIN 1-RELATED"/>
    <property type="match status" value="1"/>
</dbReference>
<keyword evidence="8 12" id="KW-0472">Membrane</keyword>
<evidence type="ECO:0000256" key="11">
    <source>
        <dbReference type="ARBA" id="ARBA00035585"/>
    </source>
</evidence>
<evidence type="ECO:0000256" key="10">
    <source>
        <dbReference type="ARBA" id="ARBA00035120"/>
    </source>
</evidence>
<dbReference type="Pfam" id="PF02537">
    <property type="entry name" value="CRCB"/>
    <property type="match status" value="1"/>
</dbReference>
<evidence type="ECO:0000256" key="3">
    <source>
        <dbReference type="ARBA" id="ARBA00022519"/>
    </source>
</evidence>
<feature type="binding site" evidence="12">
    <location>
        <position position="77"/>
    </location>
    <ligand>
        <name>Na(+)</name>
        <dbReference type="ChEBI" id="CHEBI:29101"/>
        <note>structural</note>
    </ligand>
</feature>
<feature type="transmembrane region" description="Helical" evidence="12">
    <location>
        <begin position="35"/>
        <end position="57"/>
    </location>
</feature>
<keyword evidence="6 12" id="KW-0915">Sodium</keyword>
<dbReference type="GO" id="GO:0062054">
    <property type="term" value="F:fluoride channel activity"/>
    <property type="evidence" value="ECO:0007669"/>
    <property type="project" value="UniProtKB-UniRule"/>
</dbReference>
<gene>
    <name evidence="13" type="primary">crcB1</name>
    <name evidence="12" type="synonym">crcB</name>
    <name evidence="12" type="synonym">fluC</name>
    <name evidence="13" type="ORF">HPA02_07520</name>
    <name evidence="14" type="ORF">I7V36_13275</name>
</gene>
<dbReference type="RefSeq" id="WP_198058097.1">
    <property type="nucleotide sequence ID" value="NZ_BJUK01000006.1"/>
</dbReference>
<dbReference type="EMBL" id="JAEDAF010000012">
    <property type="protein sequence ID" value="MBH8581071.1"/>
    <property type="molecule type" value="Genomic_DNA"/>
</dbReference>
<evidence type="ECO:0000256" key="12">
    <source>
        <dbReference type="HAMAP-Rule" id="MF_00454"/>
    </source>
</evidence>
<comment type="catalytic activity">
    <reaction evidence="11">
        <text>fluoride(in) = fluoride(out)</text>
        <dbReference type="Rhea" id="RHEA:76159"/>
        <dbReference type="ChEBI" id="CHEBI:17051"/>
    </reaction>
    <physiologicalReaction direction="left-to-right" evidence="11">
        <dbReference type="Rhea" id="RHEA:76160"/>
    </physiologicalReaction>
</comment>
<evidence type="ECO:0000313" key="16">
    <source>
        <dbReference type="Proteomes" id="UP000651738"/>
    </source>
</evidence>
<protein>
    <recommendedName>
        <fullName evidence="12">Fluoride-specific ion channel FluC</fullName>
    </recommendedName>
</protein>
<dbReference type="EMBL" id="BJUK01000006">
    <property type="protein sequence ID" value="GEK46469.1"/>
    <property type="molecule type" value="Genomic_DNA"/>
</dbReference>
<comment type="function">
    <text evidence="12">Fluoride-specific ion channel. Important for reducing fluoride concentration in the cell, thus reducing its toxicity.</text>
</comment>
<dbReference type="GO" id="GO:0046872">
    <property type="term" value="F:metal ion binding"/>
    <property type="evidence" value="ECO:0007669"/>
    <property type="project" value="UniProtKB-KW"/>
</dbReference>
<evidence type="ECO:0000256" key="2">
    <source>
        <dbReference type="ARBA" id="ARBA00022475"/>
    </source>
</evidence>
<evidence type="ECO:0000256" key="1">
    <source>
        <dbReference type="ARBA" id="ARBA00004651"/>
    </source>
</evidence>
<evidence type="ECO:0000256" key="5">
    <source>
        <dbReference type="ARBA" id="ARBA00022989"/>
    </source>
</evidence>
<dbReference type="GO" id="GO:0140114">
    <property type="term" value="P:cellular detoxification of fluoride"/>
    <property type="evidence" value="ECO:0007669"/>
    <property type="project" value="UniProtKB-UniRule"/>
</dbReference>
<keyword evidence="2 12" id="KW-1003">Cell membrane</keyword>
<keyword evidence="5 12" id="KW-1133">Transmembrane helix</keyword>
<dbReference type="HAMAP" id="MF_00454">
    <property type="entry name" value="FluC"/>
    <property type="match status" value="1"/>
</dbReference>
<keyword evidence="3" id="KW-0997">Cell inner membrane</keyword>
<keyword evidence="15" id="KW-1185">Reference proteome</keyword>
<sequence>MTQGRLVMAAGLGSGLGALLRYGLAVLPWGSAFPWATLLANGLGALVMGLIATLARVPGRWRLSPMAQHFWLAGVCGGFTTFSLFSLEVVELWQGGATGLAASYLGGSVALWLVGAWVGILLGERLKARWRLPRG</sequence>
<evidence type="ECO:0000313" key="15">
    <source>
        <dbReference type="Proteomes" id="UP000321275"/>
    </source>
</evidence>
<dbReference type="Proteomes" id="UP000651738">
    <property type="component" value="Unassembled WGS sequence"/>
</dbReference>
<evidence type="ECO:0000256" key="6">
    <source>
        <dbReference type="ARBA" id="ARBA00023053"/>
    </source>
</evidence>
<dbReference type="PANTHER" id="PTHR28259">
    <property type="entry name" value="FLUORIDE EXPORT PROTEIN 1-RELATED"/>
    <property type="match status" value="1"/>
</dbReference>
<dbReference type="AlphaFoldDB" id="A0A510X500"/>
<reference evidence="13 15" key="1">
    <citation type="submission" date="2019-07" db="EMBL/GenBank/DDBJ databases">
        <title>Whole genome shotgun sequence of Halomonas pacifica NBRC 102220.</title>
        <authorList>
            <person name="Hosoyama A."/>
            <person name="Uohara A."/>
            <person name="Ohji S."/>
            <person name="Ichikawa N."/>
        </authorList>
    </citation>
    <scope>NUCLEOTIDE SEQUENCE [LARGE SCALE GENOMIC DNA]</scope>
    <source>
        <strain evidence="13 15">NBRC 102220</strain>
    </source>
</reference>
<dbReference type="GO" id="GO:0005886">
    <property type="term" value="C:plasma membrane"/>
    <property type="evidence" value="ECO:0007669"/>
    <property type="project" value="UniProtKB-SubCell"/>
</dbReference>
<keyword evidence="7 12" id="KW-0406">Ion transport</keyword>
<comment type="subcellular location">
    <subcellularLocation>
        <location evidence="1 12">Cell membrane</location>
        <topology evidence="1 12">Multi-pass membrane protein</topology>
    </subcellularLocation>
</comment>
<evidence type="ECO:0000256" key="7">
    <source>
        <dbReference type="ARBA" id="ARBA00023065"/>
    </source>
</evidence>
<comment type="caution">
    <text evidence="13">The sequence shown here is derived from an EMBL/GenBank/DDBJ whole genome shotgun (WGS) entry which is preliminary data.</text>
</comment>
<comment type="similarity">
    <text evidence="10 12">Belongs to the fluoride channel Fluc/FEX (TC 1.A.43) family.</text>
</comment>
<organism evidence="13 15">
    <name type="scientific">Bisbaumannia pacifica</name>
    <dbReference type="NCBI Taxonomy" id="77098"/>
    <lineage>
        <taxon>Bacteria</taxon>
        <taxon>Pseudomonadati</taxon>
        <taxon>Pseudomonadota</taxon>
        <taxon>Gammaproteobacteria</taxon>
        <taxon>Oceanospirillales</taxon>
        <taxon>Halomonadaceae</taxon>
        <taxon>Bisbaumannia</taxon>
    </lineage>
</organism>
<comment type="activity regulation">
    <text evidence="12">Na(+) is not transported, but it plays an essential structural role and its presence is essential for fluoride channel function.</text>
</comment>
<evidence type="ECO:0000256" key="8">
    <source>
        <dbReference type="ARBA" id="ARBA00023136"/>
    </source>
</evidence>
<dbReference type="Proteomes" id="UP000321275">
    <property type="component" value="Unassembled WGS sequence"/>
</dbReference>
<evidence type="ECO:0000313" key="13">
    <source>
        <dbReference type="EMBL" id="GEK46469.1"/>
    </source>
</evidence>
<feature type="binding site" evidence="12">
    <location>
        <position position="80"/>
    </location>
    <ligand>
        <name>Na(+)</name>
        <dbReference type="ChEBI" id="CHEBI:29101"/>
        <note>structural</note>
    </ligand>
</feature>
<feature type="transmembrane region" description="Helical" evidence="12">
    <location>
        <begin position="69"/>
        <end position="87"/>
    </location>
</feature>
<accession>A0A510X500</accession>
<keyword evidence="12" id="KW-0813">Transport</keyword>
<proteinExistence type="inferred from homology"/>
<keyword evidence="4 12" id="KW-0812">Transmembrane</keyword>
<feature type="transmembrane region" description="Helical" evidence="12">
    <location>
        <begin position="99"/>
        <end position="122"/>
    </location>
</feature>
<evidence type="ECO:0000313" key="14">
    <source>
        <dbReference type="EMBL" id="MBH8581071.1"/>
    </source>
</evidence>
<reference evidence="14 16" key="2">
    <citation type="submission" date="2020-12" db="EMBL/GenBank/DDBJ databases">
        <title>Draft genome sequence of Halomonas pacifica strain CARE-V15.</title>
        <authorList>
            <person name="Vignesh N."/>
            <person name="Thabitha A."/>
            <person name="Saravanan R."/>
            <person name="Manigandan V."/>
        </authorList>
    </citation>
    <scope>NUCLEOTIDE SEQUENCE [LARGE SCALE GENOMIC DNA]</scope>
    <source>
        <strain evidence="14 16">CARE-V15</strain>
    </source>
</reference>
<evidence type="ECO:0000256" key="9">
    <source>
        <dbReference type="ARBA" id="ARBA00023303"/>
    </source>
</evidence>
<evidence type="ECO:0000256" key="4">
    <source>
        <dbReference type="ARBA" id="ARBA00022692"/>
    </source>
</evidence>
<name>A0A510X500_9GAMM</name>
<dbReference type="InterPro" id="IPR003691">
    <property type="entry name" value="FluC"/>
</dbReference>
<keyword evidence="9 12" id="KW-0407">Ion channel</keyword>
<keyword evidence="12" id="KW-0479">Metal-binding</keyword>